<feature type="coiled-coil region" evidence="2">
    <location>
        <begin position="93"/>
        <end position="168"/>
    </location>
</feature>
<dbReference type="Gene3D" id="2.40.50.100">
    <property type="match status" value="1"/>
</dbReference>
<dbReference type="InterPro" id="IPR058792">
    <property type="entry name" value="Beta-barrel_RND_2"/>
</dbReference>
<dbReference type="Gene3D" id="1.10.287.470">
    <property type="entry name" value="Helix hairpin bin"/>
    <property type="match status" value="1"/>
</dbReference>
<dbReference type="GO" id="GO:1990281">
    <property type="term" value="C:efflux pump complex"/>
    <property type="evidence" value="ECO:0007669"/>
    <property type="project" value="TreeGrafter"/>
</dbReference>
<evidence type="ECO:0000259" key="3">
    <source>
        <dbReference type="Pfam" id="PF25917"/>
    </source>
</evidence>
<proteinExistence type="inferred from homology"/>
<evidence type="ECO:0000256" key="2">
    <source>
        <dbReference type="SAM" id="Coils"/>
    </source>
</evidence>
<dbReference type="AlphaFoldDB" id="A0A7C0VCN5"/>
<dbReference type="EMBL" id="DQWE01000062">
    <property type="protein sequence ID" value="HDI82438.1"/>
    <property type="molecule type" value="Genomic_DNA"/>
</dbReference>
<evidence type="ECO:0000259" key="4">
    <source>
        <dbReference type="Pfam" id="PF25954"/>
    </source>
</evidence>
<evidence type="ECO:0000256" key="1">
    <source>
        <dbReference type="ARBA" id="ARBA00009477"/>
    </source>
</evidence>
<reference evidence="6" key="1">
    <citation type="journal article" date="2020" name="mSystems">
        <title>Genome- and Community-Level Interaction Insights into Carbon Utilization and Element Cycling Functions of Hydrothermarchaeota in Hydrothermal Sediment.</title>
        <authorList>
            <person name="Zhou Z."/>
            <person name="Liu Y."/>
            <person name="Xu W."/>
            <person name="Pan J."/>
            <person name="Luo Z.H."/>
            <person name="Li M."/>
        </authorList>
    </citation>
    <scope>NUCLEOTIDE SEQUENCE [LARGE SCALE GENOMIC DNA]</scope>
    <source>
        <strain evidence="6">HyVt-102</strain>
    </source>
</reference>
<dbReference type="NCBIfam" id="TIGR01730">
    <property type="entry name" value="RND_mfp"/>
    <property type="match status" value="1"/>
</dbReference>
<dbReference type="Proteomes" id="UP000885847">
    <property type="component" value="Unassembled WGS sequence"/>
</dbReference>
<dbReference type="InterPro" id="IPR006143">
    <property type="entry name" value="RND_pump_MFP"/>
</dbReference>
<feature type="domain" description="YknX-like C-terminal permuted SH3-like" evidence="5">
    <location>
        <begin position="290"/>
        <end position="359"/>
    </location>
</feature>
<evidence type="ECO:0000259" key="5">
    <source>
        <dbReference type="Pfam" id="PF25989"/>
    </source>
</evidence>
<dbReference type="Gene3D" id="2.40.420.20">
    <property type="match status" value="1"/>
</dbReference>
<protein>
    <submittedName>
        <fullName evidence="6">Efflux RND transporter periplasmic adaptor subunit</fullName>
    </submittedName>
</protein>
<name>A0A7C0VCN5_UNCW3</name>
<accession>A0A7C0VCN5</accession>
<dbReference type="InterPro" id="IPR058637">
    <property type="entry name" value="YknX-like_C"/>
</dbReference>
<organism evidence="6">
    <name type="scientific">candidate division WOR-3 bacterium</name>
    <dbReference type="NCBI Taxonomy" id="2052148"/>
    <lineage>
        <taxon>Bacteria</taxon>
        <taxon>Bacteria division WOR-3</taxon>
    </lineage>
</organism>
<keyword evidence="2" id="KW-0175">Coiled coil</keyword>
<feature type="domain" description="CusB-like beta-barrel" evidence="4">
    <location>
        <begin position="210"/>
        <end position="280"/>
    </location>
</feature>
<evidence type="ECO:0000313" key="6">
    <source>
        <dbReference type="EMBL" id="HDI82438.1"/>
    </source>
</evidence>
<comment type="similarity">
    <text evidence="1">Belongs to the membrane fusion protein (MFP) (TC 8.A.1) family.</text>
</comment>
<dbReference type="InterPro" id="IPR058625">
    <property type="entry name" value="MdtA-like_BSH"/>
</dbReference>
<comment type="caution">
    <text evidence="6">The sequence shown here is derived from an EMBL/GenBank/DDBJ whole genome shotgun (WGS) entry which is preliminary data.</text>
</comment>
<dbReference type="Pfam" id="PF25954">
    <property type="entry name" value="Beta-barrel_RND_2"/>
    <property type="match status" value="1"/>
</dbReference>
<dbReference type="Pfam" id="PF25989">
    <property type="entry name" value="YknX_C"/>
    <property type="match status" value="1"/>
</dbReference>
<sequence>MKKKIIITTVVVGIIIILIIANLASSSGLQVQVEKVKRGVVKNIVSAPGTVESPNEVNISSDVMGKLVKLYVEEGDTVKEGDLLAKLDDTEARANYEKAKSFYESQNANYQQKKEEFQRKKVLYEKGLISKKEFDDAKTALLLAENSLKQAESDVVSAKDRLDKYTIKSPISGIVTQVKVKEGENVITGTMNNPGTVLLTITNIRQMDMVADVDESEIPLVNVGDTAEISIDAFPDTVFMGIVYNITGKPRSTGESVSFPVRIEILNPPEDIFPGMSGDCDIVVEKKTDVLRIPIQALVSRKKKDGVFIVKDGKAVFTPVKKGMVGERYVEILEGVKEGDPVIIGPFKAIKEIKDGQRVSYRTGKGGSRVNKNK</sequence>
<dbReference type="SUPFAM" id="SSF111369">
    <property type="entry name" value="HlyD-like secretion proteins"/>
    <property type="match status" value="1"/>
</dbReference>
<dbReference type="PANTHER" id="PTHR30469">
    <property type="entry name" value="MULTIDRUG RESISTANCE PROTEIN MDTA"/>
    <property type="match status" value="1"/>
</dbReference>
<gene>
    <name evidence="6" type="ORF">ENF18_01440</name>
</gene>
<dbReference type="PANTHER" id="PTHR30469:SF33">
    <property type="entry name" value="SLR1207 PROTEIN"/>
    <property type="match status" value="1"/>
</dbReference>
<dbReference type="Gene3D" id="2.40.30.170">
    <property type="match status" value="1"/>
</dbReference>
<dbReference type="GO" id="GO:0015562">
    <property type="term" value="F:efflux transmembrane transporter activity"/>
    <property type="evidence" value="ECO:0007669"/>
    <property type="project" value="TreeGrafter"/>
</dbReference>
<feature type="domain" description="Multidrug resistance protein MdtA-like barrel-sandwich hybrid" evidence="3">
    <location>
        <begin position="55"/>
        <end position="192"/>
    </location>
</feature>
<dbReference type="Pfam" id="PF25917">
    <property type="entry name" value="BSH_RND"/>
    <property type="match status" value="1"/>
</dbReference>